<evidence type="ECO:0000256" key="2">
    <source>
        <dbReference type="SAM" id="Phobius"/>
    </source>
</evidence>
<evidence type="ECO:0000313" key="3">
    <source>
        <dbReference type="EMBL" id="KAF0298273.1"/>
    </source>
</evidence>
<keyword evidence="2" id="KW-1133">Transmembrane helix</keyword>
<reference evidence="3 4" key="1">
    <citation type="submission" date="2019-07" db="EMBL/GenBank/DDBJ databases">
        <title>Draft genome assembly of a fouling barnacle, Amphibalanus amphitrite (Darwin, 1854): The first reference genome for Thecostraca.</title>
        <authorList>
            <person name="Kim W."/>
        </authorList>
    </citation>
    <scope>NUCLEOTIDE SEQUENCE [LARGE SCALE GENOMIC DNA]</scope>
    <source>
        <strain evidence="3">SNU_AA5</strain>
        <tissue evidence="3">Soma without cirri and trophi</tissue>
    </source>
</reference>
<accession>A0A6A4VX57</accession>
<feature type="transmembrane region" description="Helical" evidence="2">
    <location>
        <begin position="112"/>
        <end position="134"/>
    </location>
</feature>
<evidence type="ECO:0000313" key="4">
    <source>
        <dbReference type="Proteomes" id="UP000440578"/>
    </source>
</evidence>
<dbReference type="AlphaFoldDB" id="A0A6A4VX57"/>
<proteinExistence type="predicted"/>
<organism evidence="3 4">
    <name type="scientific">Amphibalanus amphitrite</name>
    <name type="common">Striped barnacle</name>
    <name type="synonym">Balanus amphitrite</name>
    <dbReference type="NCBI Taxonomy" id="1232801"/>
    <lineage>
        <taxon>Eukaryota</taxon>
        <taxon>Metazoa</taxon>
        <taxon>Ecdysozoa</taxon>
        <taxon>Arthropoda</taxon>
        <taxon>Crustacea</taxon>
        <taxon>Multicrustacea</taxon>
        <taxon>Cirripedia</taxon>
        <taxon>Thoracica</taxon>
        <taxon>Thoracicalcarea</taxon>
        <taxon>Balanomorpha</taxon>
        <taxon>Balanoidea</taxon>
        <taxon>Balanidae</taxon>
        <taxon>Amphibalaninae</taxon>
        <taxon>Amphibalanus</taxon>
    </lineage>
</organism>
<keyword evidence="4" id="KW-1185">Reference proteome</keyword>
<keyword evidence="2" id="KW-0812">Transmembrane</keyword>
<gene>
    <name evidence="3" type="ORF">FJT64_004389</name>
</gene>
<dbReference type="EMBL" id="VIIS01001440">
    <property type="protein sequence ID" value="KAF0298273.1"/>
    <property type="molecule type" value="Genomic_DNA"/>
</dbReference>
<protein>
    <submittedName>
        <fullName evidence="3">Uncharacterized protein</fullName>
    </submittedName>
</protein>
<sequence length="144" mass="15268">MILSRRLLSLGDVPCSTFENIPATLDKAQEALDLVAQQQFANTTLEQLQVSNTELNFTTSCVERKEIKPDDSTAIKEAISAAETSGEAASDTIDHANPTTPTPEDDSGFRSATIALGVLFSLAVVAIAGLAIYAQRQKSGGHMS</sequence>
<feature type="region of interest" description="Disordered" evidence="1">
    <location>
        <begin position="79"/>
        <end position="108"/>
    </location>
</feature>
<comment type="caution">
    <text evidence="3">The sequence shown here is derived from an EMBL/GenBank/DDBJ whole genome shotgun (WGS) entry which is preliminary data.</text>
</comment>
<keyword evidence="2" id="KW-0472">Membrane</keyword>
<dbReference type="Proteomes" id="UP000440578">
    <property type="component" value="Unassembled WGS sequence"/>
</dbReference>
<evidence type="ECO:0000256" key="1">
    <source>
        <dbReference type="SAM" id="MobiDB-lite"/>
    </source>
</evidence>
<name>A0A6A4VX57_AMPAM</name>